<keyword evidence="3 7" id="KW-0288">FMN</keyword>
<comment type="cofactor">
    <cofactor evidence="1 7 9">
        <name>FMN</name>
        <dbReference type="ChEBI" id="CHEBI:58210"/>
    </cofactor>
</comment>
<dbReference type="OrthoDB" id="9764501at2"/>
<dbReference type="PANTHER" id="PTHR45846">
    <property type="entry name" value="TRNA-DIHYDROURIDINE(47) SYNTHASE [NAD(P)(+)]-LIKE"/>
    <property type="match status" value="1"/>
</dbReference>
<dbReference type="InterPro" id="IPR013785">
    <property type="entry name" value="Aldolase_TIM"/>
</dbReference>
<dbReference type="PIRSF" id="PIRSF006621">
    <property type="entry name" value="Dus"/>
    <property type="match status" value="1"/>
</dbReference>
<keyword evidence="9" id="KW-0547">Nucleotide-binding</keyword>
<evidence type="ECO:0000313" key="11">
    <source>
        <dbReference type="EMBL" id="RLP78237.1"/>
    </source>
</evidence>
<sequence length="355" mass="37539">MCRQNHGGLISVQESRNISPPTLRIGPHELPNGVILAPMAGITDAPFRRMAVRYGAGLAVSEMVASAALMEGRPEMVLKAEGRGMGLHAVQLAGNDPYWMGEAARLAESAGAAIVDINMGCPSKRVITGAAGAALLRDLPLARRIIAAVRKAVRIPVTLKTRLGWDDGAPTAVTLAQAAEAEGVAMVTIHGRTRCQFYDGRADWSAIRAVKDALAIPVIANGDVTRPEHAPAIRAASGADGVMIGRGAQGRPWFPGQAARALAGRPVPPDPDVGEQRDVLLELYDGWLSHYGTELGVRQARKHIGWALAAAGQGAAEGADFVARWRRPLLTEDDPTRVAAGIRAAYHELDRRAAA</sequence>
<comment type="caution">
    <text evidence="11">The sequence shown here is derived from an EMBL/GenBank/DDBJ whole genome shotgun (WGS) entry which is preliminary data.</text>
</comment>
<comment type="function">
    <text evidence="7">Catalyzes the synthesis of 5,6-dihydrouridine (D), a modified base found in the D-loop of most tRNAs, via the reduction of the C5-C6 double bond in target uridines.</text>
</comment>
<keyword evidence="6 7" id="KW-0560">Oxidoreductase</keyword>
<accession>A0A3L7ADE8</accession>
<dbReference type="EC" id="1.3.1.-" evidence="7"/>
<dbReference type="InterPro" id="IPR001269">
    <property type="entry name" value="DUS_fam"/>
</dbReference>
<proteinExistence type="inferred from homology"/>
<dbReference type="GO" id="GO:0050660">
    <property type="term" value="F:flavin adenine dinucleotide binding"/>
    <property type="evidence" value="ECO:0007669"/>
    <property type="project" value="InterPro"/>
</dbReference>
<evidence type="ECO:0000256" key="2">
    <source>
        <dbReference type="ARBA" id="ARBA00022630"/>
    </source>
</evidence>
<dbReference type="PANTHER" id="PTHR45846:SF1">
    <property type="entry name" value="TRNA-DIHYDROURIDINE(47) SYNTHASE [NAD(P)(+)]-LIKE"/>
    <property type="match status" value="1"/>
</dbReference>
<evidence type="ECO:0000256" key="4">
    <source>
        <dbReference type="ARBA" id="ARBA00022694"/>
    </source>
</evidence>
<dbReference type="PROSITE" id="PS01136">
    <property type="entry name" value="UPF0034"/>
    <property type="match status" value="1"/>
</dbReference>
<organism evidence="11 12">
    <name type="scientific">Xanthobacter tagetidis</name>
    <dbReference type="NCBI Taxonomy" id="60216"/>
    <lineage>
        <taxon>Bacteria</taxon>
        <taxon>Pseudomonadati</taxon>
        <taxon>Pseudomonadota</taxon>
        <taxon>Alphaproteobacteria</taxon>
        <taxon>Hyphomicrobiales</taxon>
        <taxon>Xanthobacteraceae</taxon>
        <taxon>Xanthobacter</taxon>
    </lineage>
</organism>
<evidence type="ECO:0000256" key="1">
    <source>
        <dbReference type="ARBA" id="ARBA00001917"/>
    </source>
</evidence>
<evidence type="ECO:0000256" key="5">
    <source>
        <dbReference type="ARBA" id="ARBA00022857"/>
    </source>
</evidence>
<keyword evidence="2 7" id="KW-0285">Flavoprotein</keyword>
<name>A0A3L7ADE8_9HYPH</name>
<feature type="binding site" evidence="9">
    <location>
        <begin position="38"/>
        <end position="40"/>
    </location>
    <ligand>
        <name>FMN</name>
        <dbReference type="ChEBI" id="CHEBI:58210"/>
    </ligand>
</feature>
<dbReference type="Proteomes" id="UP000269692">
    <property type="component" value="Unassembled WGS sequence"/>
</dbReference>
<dbReference type="InterPro" id="IPR035587">
    <property type="entry name" value="DUS-like_FMN-bd"/>
</dbReference>
<evidence type="ECO:0000256" key="3">
    <source>
        <dbReference type="ARBA" id="ARBA00022643"/>
    </source>
</evidence>
<dbReference type="AlphaFoldDB" id="A0A3L7ADE8"/>
<evidence type="ECO:0000256" key="7">
    <source>
        <dbReference type="PIRNR" id="PIRNR006621"/>
    </source>
</evidence>
<feature type="binding site" evidence="9">
    <location>
        <position position="91"/>
    </location>
    <ligand>
        <name>FMN</name>
        <dbReference type="ChEBI" id="CHEBI:58210"/>
    </ligand>
</feature>
<feature type="binding site" evidence="9">
    <location>
        <position position="160"/>
    </location>
    <ligand>
        <name>FMN</name>
        <dbReference type="ChEBI" id="CHEBI:58210"/>
    </ligand>
</feature>
<evidence type="ECO:0000313" key="12">
    <source>
        <dbReference type="Proteomes" id="UP000269692"/>
    </source>
</evidence>
<gene>
    <name evidence="11" type="primary">dusB</name>
    <name evidence="11" type="ORF">D9R14_12710</name>
</gene>
<evidence type="ECO:0000256" key="8">
    <source>
        <dbReference type="PIRSR" id="PIRSR006621-1"/>
    </source>
</evidence>
<keyword evidence="4 7" id="KW-0819">tRNA processing</keyword>
<dbReference type="RefSeq" id="WP_121623704.1">
    <property type="nucleotide sequence ID" value="NZ_JACIIW010000009.1"/>
</dbReference>
<dbReference type="CDD" id="cd02801">
    <property type="entry name" value="DUS_like_FMN"/>
    <property type="match status" value="1"/>
</dbReference>
<dbReference type="NCBIfam" id="TIGR00737">
    <property type="entry name" value="nifR3_yhdG"/>
    <property type="match status" value="1"/>
</dbReference>
<protein>
    <recommendedName>
        <fullName evidence="7">tRNA-dihydrouridine synthase</fullName>
        <ecNumber evidence="7">1.3.1.-</ecNumber>
    </recommendedName>
</protein>
<comment type="similarity">
    <text evidence="7">Belongs to the dus family.</text>
</comment>
<feature type="binding site" evidence="9">
    <location>
        <begin position="245"/>
        <end position="246"/>
    </location>
    <ligand>
        <name>FMN</name>
        <dbReference type="ChEBI" id="CHEBI:58210"/>
    </ligand>
</feature>
<dbReference type="Pfam" id="PF01207">
    <property type="entry name" value="Dus"/>
    <property type="match status" value="1"/>
</dbReference>
<evidence type="ECO:0000256" key="9">
    <source>
        <dbReference type="PIRSR" id="PIRSR006621-2"/>
    </source>
</evidence>
<feature type="domain" description="DUS-like FMN-binding" evidence="10">
    <location>
        <begin position="35"/>
        <end position="310"/>
    </location>
</feature>
<dbReference type="InterPro" id="IPR004652">
    <property type="entry name" value="DusB-like"/>
</dbReference>
<dbReference type="EMBL" id="RCTF01000009">
    <property type="protein sequence ID" value="RLP78237.1"/>
    <property type="molecule type" value="Genomic_DNA"/>
</dbReference>
<dbReference type="GO" id="GO:0003723">
    <property type="term" value="F:RNA binding"/>
    <property type="evidence" value="ECO:0007669"/>
    <property type="project" value="TreeGrafter"/>
</dbReference>
<feature type="active site" description="Proton donor" evidence="8">
    <location>
        <position position="121"/>
    </location>
</feature>
<dbReference type="GO" id="GO:0017150">
    <property type="term" value="F:tRNA dihydrouridine synthase activity"/>
    <property type="evidence" value="ECO:0007669"/>
    <property type="project" value="InterPro"/>
</dbReference>
<reference evidence="11 12" key="1">
    <citation type="submission" date="2018-10" db="EMBL/GenBank/DDBJ databases">
        <title>Xanthobacter tagetidis genome sequencing and assembly.</title>
        <authorList>
            <person name="Maclea K.S."/>
            <person name="Goen A.E."/>
            <person name="Fatima S.A."/>
        </authorList>
    </citation>
    <scope>NUCLEOTIDE SEQUENCE [LARGE SCALE GENOMIC DNA]</scope>
    <source>
        <strain evidence="11 12">ATCC 700314</strain>
    </source>
</reference>
<feature type="binding site" evidence="9">
    <location>
        <position position="190"/>
    </location>
    <ligand>
        <name>FMN</name>
        <dbReference type="ChEBI" id="CHEBI:58210"/>
    </ligand>
</feature>
<dbReference type="Gene3D" id="3.20.20.70">
    <property type="entry name" value="Aldolase class I"/>
    <property type="match status" value="1"/>
</dbReference>
<evidence type="ECO:0000259" key="10">
    <source>
        <dbReference type="Pfam" id="PF01207"/>
    </source>
</evidence>
<dbReference type="InterPro" id="IPR018517">
    <property type="entry name" value="tRNA_hU_synthase_CS"/>
</dbReference>
<evidence type="ECO:0000256" key="6">
    <source>
        <dbReference type="ARBA" id="ARBA00023002"/>
    </source>
</evidence>
<keyword evidence="5" id="KW-0521">NADP</keyword>
<keyword evidence="12" id="KW-1185">Reference proteome</keyword>
<dbReference type="SUPFAM" id="SSF51395">
    <property type="entry name" value="FMN-linked oxidoreductases"/>
    <property type="match status" value="1"/>
</dbReference>